<dbReference type="PANTHER" id="PTHR30085">
    <property type="entry name" value="AMINO ACID ABC TRANSPORTER PERMEASE"/>
    <property type="match status" value="1"/>
</dbReference>
<keyword evidence="9" id="KW-1185">Reference proteome</keyword>
<dbReference type="Gene3D" id="3.40.190.10">
    <property type="entry name" value="Periplasmic binding protein-like II"/>
    <property type="match status" value="2"/>
</dbReference>
<dbReference type="RefSeq" id="WP_049700392.1">
    <property type="nucleotide sequence ID" value="NZ_JAQDQF010000007.1"/>
</dbReference>
<reference evidence="8 9" key="1">
    <citation type="submission" date="2015-05" db="EMBL/GenBank/DDBJ databases">
        <title>Draft genome sequence of the bacterium Gordonia jacobaea a new member of the Gordonia genus.</title>
        <authorList>
            <person name="Jimenez-Galisteo G."/>
            <person name="Dominguez A."/>
            <person name="Munoz E."/>
            <person name="Vinas M."/>
        </authorList>
    </citation>
    <scope>NUCLEOTIDE SEQUENCE [LARGE SCALE GENOMIC DNA]</scope>
    <source>
        <strain evidence="9">mv1</strain>
    </source>
</reference>
<feature type="compositionally biased region" description="Polar residues" evidence="4">
    <location>
        <begin position="74"/>
        <end position="85"/>
    </location>
</feature>
<evidence type="ECO:0000259" key="6">
    <source>
        <dbReference type="SMART" id="SM00062"/>
    </source>
</evidence>
<evidence type="ECO:0000259" key="7">
    <source>
        <dbReference type="SMART" id="SM00079"/>
    </source>
</evidence>
<dbReference type="InterPro" id="IPR051455">
    <property type="entry name" value="Bact_solute-bind_prot3"/>
</dbReference>
<feature type="transmembrane region" description="Helical" evidence="5">
    <location>
        <begin position="25"/>
        <end position="46"/>
    </location>
</feature>
<dbReference type="InterPro" id="IPR001638">
    <property type="entry name" value="Solute-binding_3/MltF_N"/>
</dbReference>
<accession>A0ABR5I8D3</accession>
<dbReference type="EMBL" id="LDTZ01000021">
    <property type="protein sequence ID" value="KNA89944.1"/>
    <property type="molecule type" value="Genomic_DNA"/>
</dbReference>
<dbReference type="PANTHER" id="PTHR30085:SF6">
    <property type="entry name" value="ABC TRANSPORTER GLUTAMINE-BINDING PROTEIN GLNH"/>
    <property type="match status" value="1"/>
</dbReference>
<dbReference type="SMART" id="SM00062">
    <property type="entry name" value="PBPb"/>
    <property type="match status" value="1"/>
</dbReference>
<gene>
    <name evidence="8" type="ORF">ABW18_18145</name>
</gene>
<feature type="domain" description="Solute-binding protein family 3/N-terminal" evidence="6">
    <location>
        <begin position="111"/>
        <end position="333"/>
    </location>
</feature>
<keyword evidence="5" id="KW-1133">Transmembrane helix</keyword>
<dbReference type="CDD" id="cd13690">
    <property type="entry name" value="PBP2_GluB"/>
    <property type="match status" value="1"/>
</dbReference>
<dbReference type="Proteomes" id="UP000037247">
    <property type="component" value="Unassembled WGS sequence"/>
</dbReference>
<evidence type="ECO:0000256" key="4">
    <source>
        <dbReference type="SAM" id="MobiDB-lite"/>
    </source>
</evidence>
<evidence type="ECO:0000256" key="1">
    <source>
        <dbReference type="ARBA" id="ARBA00010333"/>
    </source>
</evidence>
<dbReference type="SMART" id="SM00079">
    <property type="entry name" value="PBPe"/>
    <property type="match status" value="1"/>
</dbReference>
<feature type="domain" description="Ionotropic glutamate receptor C-terminal" evidence="7">
    <location>
        <begin position="111"/>
        <end position="332"/>
    </location>
</feature>
<evidence type="ECO:0000256" key="5">
    <source>
        <dbReference type="SAM" id="Phobius"/>
    </source>
</evidence>
<dbReference type="SUPFAM" id="SSF53850">
    <property type="entry name" value="Periplasmic binding protein-like II"/>
    <property type="match status" value="1"/>
</dbReference>
<protein>
    <submittedName>
        <fullName evidence="8">ABC transporter substrate-binding protein</fullName>
    </submittedName>
</protein>
<dbReference type="Pfam" id="PF00497">
    <property type="entry name" value="SBP_bac_3"/>
    <property type="match status" value="1"/>
</dbReference>
<evidence type="ECO:0000256" key="2">
    <source>
        <dbReference type="ARBA" id="ARBA00022448"/>
    </source>
</evidence>
<keyword evidence="2" id="KW-0813">Transport</keyword>
<keyword evidence="5" id="KW-0812">Transmembrane</keyword>
<keyword evidence="5" id="KW-0472">Membrane</keyword>
<comment type="caution">
    <text evidence="8">The sequence shown here is derived from an EMBL/GenBank/DDBJ whole genome shotgun (WGS) entry which is preliminary data.</text>
</comment>
<evidence type="ECO:0000256" key="3">
    <source>
        <dbReference type="ARBA" id="ARBA00022729"/>
    </source>
</evidence>
<proteinExistence type="inferred from homology"/>
<sequence length="346" mass="37361">MNIPTLNIPTQLNATAQHRTSVRTAIAFVTIALATVVLAGCVSFPAPESPGPSATAQVPEPLGAQFDVAKEAPPNSSSCDATQSLRPAAQQPEPAQMPPGSTMDAIFRRGRLIVGTDIGSNLFSFRDPITGDIQGFDVDLAHEISRAIFNDPNRIEFRVLSSGERMDALRNQEVDLVIKTMSITCDRLRDISFSTPYYIASQRILSLRGSGITGPEQLADKRVCAARGTTSIGRMQQIEPRAKMVTTTTWADCLVMLQQSQVDAVTTDDAVLAGLATQDPWAQVVGPSLGQENYGVGIPVGHDDMVRFVNGTIAEMRASGRWQAMYDKWLSILGPGYGPPQPTYRD</sequence>
<name>A0ABR5I8D3_9ACTN</name>
<keyword evidence="3" id="KW-0732">Signal</keyword>
<dbReference type="InterPro" id="IPR001320">
    <property type="entry name" value="Iontro_rcpt_C"/>
</dbReference>
<comment type="similarity">
    <text evidence="1">Belongs to the bacterial solute-binding protein 3 family.</text>
</comment>
<feature type="region of interest" description="Disordered" evidence="4">
    <location>
        <begin position="70"/>
        <end position="102"/>
    </location>
</feature>
<organism evidence="8 9">
    <name type="scientific">Gordonia jacobaea</name>
    <dbReference type="NCBI Taxonomy" id="122202"/>
    <lineage>
        <taxon>Bacteria</taxon>
        <taxon>Bacillati</taxon>
        <taxon>Actinomycetota</taxon>
        <taxon>Actinomycetes</taxon>
        <taxon>Mycobacteriales</taxon>
        <taxon>Gordoniaceae</taxon>
        <taxon>Gordonia</taxon>
    </lineage>
</organism>
<evidence type="ECO:0000313" key="8">
    <source>
        <dbReference type="EMBL" id="KNA89944.1"/>
    </source>
</evidence>
<evidence type="ECO:0000313" key="9">
    <source>
        <dbReference type="Proteomes" id="UP000037247"/>
    </source>
</evidence>